<proteinExistence type="predicted"/>
<evidence type="ECO:0000259" key="5">
    <source>
        <dbReference type="PROSITE" id="PS51007"/>
    </source>
</evidence>
<dbReference type="EMBL" id="JBBKZU010000008">
    <property type="protein sequence ID" value="MEJ8813174.1"/>
    <property type="molecule type" value="Genomic_DNA"/>
</dbReference>
<accession>A0ABU8VHN4</accession>
<dbReference type="InterPro" id="IPR015170">
    <property type="entry name" value="DUF1924_SHP"/>
</dbReference>
<keyword evidence="3 4" id="KW-0408">Iron</keyword>
<evidence type="ECO:0000256" key="4">
    <source>
        <dbReference type="PROSITE-ProRule" id="PRU00433"/>
    </source>
</evidence>
<dbReference type="Pfam" id="PF09086">
    <property type="entry name" value="DUF1924"/>
    <property type="match status" value="1"/>
</dbReference>
<name>A0ABU8VHN4_9BURK</name>
<organism evidence="6 7">
    <name type="scientific">Variovorax ureilyticus</name>
    <dbReference type="NCBI Taxonomy" id="1836198"/>
    <lineage>
        <taxon>Bacteria</taxon>
        <taxon>Pseudomonadati</taxon>
        <taxon>Pseudomonadota</taxon>
        <taxon>Betaproteobacteria</taxon>
        <taxon>Burkholderiales</taxon>
        <taxon>Comamonadaceae</taxon>
        <taxon>Variovorax</taxon>
    </lineage>
</organism>
<dbReference type="InterPro" id="IPR009056">
    <property type="entry name" value="Cyt_c-like_dom"/>
</dbReference>
<protein>
    <submittedName>
        <fullName evidence="6">DUF1924 domain-containing protein</fullName>
    </submittedName>
</protein>
<dbReference type="SUPFAM" id="SSF46626">
    <property type="entry name" value="Cytochrome c"/>
    <property type="match status" value="1"/>
</dbReference>
<sequence length="144" mass="15222">MRLLKLHRPTRQRSAPTAAWIAAIVVVFVAPGAGAATPAELLAGYVGEAGAPADPARGQSMFNSRHGRDWSCASCHGAVPSAPGRHAATGKPIAPLAPAFNPERFTDAAKADKWFRRNCNDVVGRECSAAEKADVLSWLIKLKP</sequence>
<comment type="caution">
    <text evidence="6">The sequence shown here is derived from an EMBL/GenBank/DDBJ whole genome shotgun (WGS) entry which is preliminary data.</text>
</comment>
<dbReference type="PROSITE" id="PS51007">
    <property type="entry name" value="CYTC"/>
    <property type="match status" value="1"/>
</dbReference>
<evidence type="ECO:0000256" key="2">
    <source>
        <dbReference type="ARBA" id="ARBA00022723"/>
    </source>
</evidence>
<feature type="domain" description="Cytochrome c" evidence="5">
    <location>
        <begin position="53"/>
        <end position="143"/>
    </location>
</feature>
<dbReference type="Gene3D" id="1.10.760.10">
    <property type="entry name" value="Cytochrome c-like domain"/>
    <property type="match status" value="1"/>
</dbReference>
<keyword evidence="1 4" id="KW-0349">Heme</keyword>
<evidence type="ECO:0000256" key="1">
    <source>
        <dbReference type="ARBA" id="ARBA00022617"/>
    </source>
</evidence>
<evidence type="ECO:0000256" key="3">
    <source>
        <dbReference type="ARBA" id="ARBA00023004"/>
    </source>
</evidence>
<evidence type="ECO:0000313" key="6">
    <source>
        <dbReference type="EMBL" id="MEJ8813174.1"/>
    </source>
</evidence>
<gene>
    <name evidence="6" type="ORF">WKW77_18960</name>
</gene>
<evidence type="ECO:0000313" key="7">
    <source>
        <dbReference type="Proteomes" id="UP001365846"/>
    </source>
</evidence>
<dbReference type="InterPro" id="IPR036909">
    <property type="entry name" value="Cyt_c-like_dom_sf"/>
</dbReference>
<keyword evidence="2 4" id="KW-0479">Metal-binding</keyword>
<dbReference type="RefSeq" id="WP_340358421.1">
    <property type="nucleotide sequence ID" value="NZ_JBBKZU010000008.1"/>
</dbReference>
<reference evidence="6 7" key="1">
    <citation type="submission" date="2024-03" db="EMBL/GenBank/DDBJ databases">
        <title>Novel species of the genus Variovorax.</title>
        <authorList>
            <person name="Liu Q."/>
            <person name="Xin Y.-H."/>
        </authorList>
    </citation>
    <scope>NUCLEOTIDE SEQUENCE [LARGE SCALE GENOMIC DNA]</scope>
    <source>
        <strain evidence="6 7">KACC 18899</strain>
    </source>
</reference>
<keyword evidence="7" id="KW-1185">Reference proteome</keyword>
<dbReference type="Proteomes" id="UP001365846">
    <property type="component" value="Unassembled WGS sequence"/>
</dbReference>